<evidence type="ECO:0000313" key="3">
    <source>
        <dbReference type="EMBL" id="CAF0977915.1"/>
    </source>
</evidence>
<comment type="caution">
    <text evidence="3">The sequence shown here is derived from an EMBL/GenBank/DDBJ whole genome shotgun (WGS) entry which is preliminary data.</text>
</comment>
<protein>
    <submittedName>
        <fullName evidence="3">Uncharacterized protein</fullName>
    </submittedName>
</protein>
<dbReference type="Proteomes" id="UP000663854">
    <property type="component" value="Unassembled WGS sequence"/>
</dbReference>
<dbReference type="EMBL" id="CAJNOO010000558">
    <property type="protein sequence ID" value="CAF0977915.1"/>
    <property type="molecule type" value="Genomic_DNA"/>
</dbReference>
<reference evidence="3" key="1">
    <citation type="submission" date="2021-02" db="EMBL/GenBank/DDBJ databases">
        <authorList>
            <person name="Nowell W R."/>
        </authorList>
    </citation>
    <scope>NUCLEOTIDE SEQUENCE</scope>
</reference>
<dbReference type="EMBL" id="CAJNOL010000295">
    <property type="protein sequence ID" value="CAF0990118.1"/>
    <property type="molecule type" value="Genomic_DNA"/>
</dbReference>
<proteinExistence type="predicted"/>
<evidence type="ECO:0000313" key="2">
    <source>
        <dbReference type="EMBL" id="CAF0950729.1"/>
    </source>
</evidence>
<dbReference type="AlphaFoldDB" id="A0A814EZ22"/>
<evidence type="ECO:0000313" key="5">
    <source>
        <dbReference type="EMBL" id="CAF0990118.1"/>
    </source>
</evidence>
<evidence type="ECO:0000313" key="4">
    <source>
        <dbReference type="EMBL" id="CAF0989422.1"/>
    </source>
</evidence>
<accession>A0A814EZ22</accession>
<dbReference type="EMBL" id="CAJNOL010000294">
    <property type="protein sequence ID" value="CAF0989422.1"/>
    <property type="molecule type" value="Genomic_DNA"/>
</dbReference>
<name>A0A814EZ22_9BILA</name>
<organism evidence="3 7">
    <name type="scientific">Rotaria sordida</name>
    <dbReference type="NCBI Taxonomy" id="392033"/>
    <lineage>
        <taxon>Eukaryota</taxon>
        <taxon>Metazoa</taxon>
        <taxon>Spiralia</taxon>
        <taxon>Gnathifera</taxon>
        <taxon>Rotifera</taxon>
        <taxon>Eurotatoria</taxon>
        <taxon>Bdelloidea</taxon>
        <taxon>Philodinida</taxon>
        <taxon>Philodinidae</taxon>
        <taxon>Rotaria</taxon>
    </lineage>
</organism>
<evidence type="ECO:0000313" key="7">
    <source>
        <dbReference type="Proteomes" id="UP000663882"/>
    </source>
</evidence>
<evidence type="ECO:0000313" key="6">
    <source>
        <dbReference type="Proteomes" id="UP000663870"/>
    </source>
</evidence>
<keyword evidence="6" id="KW-1185">Reference proteome</keyword>
<dbReference type="Proteomes" id="UP000663882">
    <property type="component" value="Unassembled WGS sequence"/>
</dbReference>
<evidence type="ECO:0000313" key="1">
    <source>
        <dbReference type="EMBL" id="CAF0932394.1"/>
    </source>
</evidence>
<dbReference type="EMBL" id="CAJNOH010000183">
    <property type="protein sequence ID" value="CAF0932394.1"/>
    <property type="molecule type" value="Genomic_DNA"/>
</dbReference>
<dbReference type="Proteomes" id="UP000663870">
    <property type="component" value="Unassembled WGS sequence"/>
</dbReference>
<sequence>MMMERNSMENLIHLPIYENVIRRYGKYTKKVNGELVKVIYDWFEREKRDQDKYHGHQYKLSLTKQQYDQMKSLLLPRGRLVNYKHK</sequence>
<gene>
    <name evidence="4" type="ORF">JXQ802_LOCUS13594</name>
    <name evidence="5" type="ORF">JXQ802_LOCUS13629</name>
    <name evidence="1" type="ORF">PYM288_LOCUS11126</name>
    <name evidence="3" type="ORF">RFH988_LOCUS12987</name>
    <name evidence="2" type="ORF">ZHD862_LOCUS9991</name>
</gene>
<dbReference type="EMBL" id="CAJNOT010000351">
    <property type="protein sequence ID" value="CAF0950729.1"/>
    <property type="molecule type" value="Genomic_DNA"/>
</dbReference>
<dbReference type="Proteomes" id="UP000663864">
    <property type="component" value="Unassembled WGS sequence"/>
</dbReference>